<feature type="region of interest" description="Disordered" evidence="1">
    <location>
        <begin position="63"/>
        <end position="86"/>
    </location>
</feature>
<feature type="domain" description="AB hydrolase-1" evidence="2">
    <location>
        <begin position="32"/>
        <end position="369"/>
    </location>
</feature>
<organism evidence="3 4">
    <name type="scientific">Clathrus columnatus</name>
    <dbReference type="NCBI Taxonomy" id="1419009"/>
    <lineage>
        <taxon>Eukaryota</taxon>
        <taxon>Fungi</taxon>
        <taxon>Dikarya</taxon>
        <taxon>Basidiomycota</taxon>
        <taxon>Agaricomycotina</taxon>
        <taxon>Agaricomycetes</taxon>
        <taxon>Phallomycetidae</taxon>
        <taxon>Phallales</taxon>
        <taxon>Clathraceae</taxon>
        <taxon>Clathrus</taxon>
    </lineage>
</organism>
<dbReference type="Pfam" id="PF12697">
    <property type="entry name" value="Abhydrolase_6"/>
    <property type="match status" value="1"/>
</dbReference>
<dbReference type="InterPro" id="IPR000073">
    <property type="entry name" value="AB_hydrolase_1"/>
</dbReference>
<reference evidence="3" key="1">
    <citation type="submission" date="2021-10" db="EMBL/GenBank/DDBJ databases">
        <title>De novo Genome Assembly of Clathrus columnatus (Basidiomycota, Fungi) Using Illumina and Nanopore Sequence Data.</title>
        <authorList>
            <person name="Ogiso-Tanaka E."/>
            <person name="Itagaki H."/>
            <person name="Hosoya T."/>
            <person name="Hosaka K."/>
        </authorList>
    </citation>
    <scope>NUCLEOTIDE SEQUENCE</scope>
    <source>
        <strain evidence="3">MO-923</strain>
    </source>
</reference>
<dbReference type="AlphaFoldDB" id="A0AAV5AIU3"/>
<sequence length="376" mass="42330">MPVIQIDELGTKFYYHDSGVPVLTDRPYTTLVILHDIFHKLLPIAAASHIRLILVNRRGYQGSTPLSDSDTDPPEYTVEDDSHNSSRSADRRRLDFYTTYLQARAGELARFLVKFIETESIPLKIESPGRASGGLALMGWSLGNVTTLSLLAFANTLDPSMMNTLDAYLRKFIIFDPPHHALGYPTPPGGYNPYFDEEIPVAQREPRFSIWVSGYYSHSSAIFDTEIPIPELFAPGVLEQKNPNPKKPSTLTRLTPTDVSKGLEKVTKAHGDHFMLDEKSHPVHRKVLLRALFGDYNDGNSVMALPNTQIAYIWCTESVWETPYAARSLQAEIESPPPHHYVQRSVEFIPFEGANHYPHYDDPLKALAKFASAIEY</sequence>
<name>A0AAV5AIU3_9AGAM</name>
<dbReference type="EMBL" id="BPWL01000008">
    <property type="protein sequence ID" value="GJJ13428.1"/>
    <property type="molecule type" value="Genomic_DNA"/>
</dbReference>
<dbReference type="Proteomes" id="UP001050691">
    <property type="component" value="Unassembled WGS sequence"/>
</dbReference>
<dbReference type="Gene3D" id="3.40.50.1820">
    <property type="entry name" value="alpha/beta hydrolase"/>
    <property type="match status" value="1"/>
</dbReference>
<protein>
    <recommendedName>
        <fullName evidence="2">AB hydrolase-1 domain-containing protein</fullName>
    </recommendedName>
</protein>
<evidence type="ECO:0000256" key="1">
    <source>
        <dbReference type="SAM" id="MobiDB-lite"/>
    </source>
</evidence>
<evidence type="ECO:0000313" key="4">
    <source>
        <dbReference type="Proteomes" id="UP001050691"/>
    </source>
</evidence>
<comment type="caution">
    <text evidence="3">The sequence shown here is derived from an EMBL/GenBank/DDBJ whole genome shotgun (WGS) entry which is preliminary data.</text>
</comment>
<proteinExistence type="predicted"/>
<gene>
    <name evidence="3" type="ORF">Clacol_007682</name>
</gene>
<evidence type="ECO:0000313" key="3">
    <source>
        <dbReference type="EMBL" id="GJJ13428.1"/>
    </source>
</evidence>
<keyword evidence="4" id="KW-1185">Reference proteome</keyword>
<accession>A0AAV5AIU3</accession>
<dbReference type="InterPro" id="IPR029058">
    <property type="entry name" value="AB_hydrolase_fold"/>
</dbReference>
<dbReference type="SUPFAM" id="SSF53474">
    <property type="entry name" value="alpha/beta-Hydrolases"/>
    <property type="match status" value="1"/>
</dbReference>
<evidence type="ECO:0000259" key="2">
    <source>
        <dbReference type="Pfam" id="PF12697"/>
    </source>
</evidence>
<feature type="compositionally biased region" description="Acidic residues" evidence="1">
    <location>
        <begin position="69"/>
        <end position="79"/>
    </location>
</feature>